<dbReference type="eggNOG" id="COG2246">
    <property type="taxonomic scope" value="Bacteria"/>
</dbReference>
<dbReference type="OrthoDB" id="361483at2"/>
<evidence type="ECO:0000313" key="8">
    <source>
        <dbReference type="EMBL" id="ESL03785.1"/>
    </source>
</evidence>
<proteinExistence type="inferred from homology"/>
<feature type="transmembrane region" description="Helical" evidence="6">
    <location>
        <begin position="112"/>
        <end position="131"/>
    </location>
</feature>
<dbReference type="Proteomes" id="UP000018227">
    <property type="component" value="Unassembled WGS sequence"/>
</dbReference>
<evidence type="ECO:0000256" key="2">
    <source>
        <dbReference type="ARBA" id="ARBA00009399"/>
    </source>
</evidence>
<feature type="transmembrane region" description="Helical" evidence="6">
    <location>
        <begin position="42"/>
        <end position="60"/>
    </location>
</feature>
<keyword evidence="3 6" id="KW-0812">Transmembrane</keyword>
<keyword evidence="9" id="KW-1185">Reference proteome</keyword>
<dbReference type="STRING" id="592026.GCWU0000282_000952"/>
<name>V2ZA33_9FIRM</name>
<evidence type="ECO:0000313" key="9">
    <source>
        <dbReference type="Proteomes" id="UP000018227"/>
    </source>
</evidence>
<comment type="similarity">
    <text evidence="2">Belongs to the GtrA family.</text>
</comment>
<dbReference type="AlphaFoldDB" id="V2ZA33"/>
<keyword evidence="5 6" id="KW-0472">Membrane</keyword>
<evidence type="ECO:0000256" key="5">
    <source>
        <dbReference type="ARBA" id="ARBA00023136"/>
    </source>
</evidence>
<dbReference type="InterPro" id="IPR007267">
    <property type="entry name" value="GtrA_DPMS_TM"/>
</dbReference>
<feature type="transmembrane region" description="Helical" evidence="6">
    <location>
        <begin position="81"/>
        <end position="100"/>
    </location>
</feature>
<feature type="transmembrane region" description="Helical" evidence="6">
    <location>
        <begin position="15"/>
        <end position="36"/>
    </location>
</feature>
<dbReference type="PANTHER" id="PTHR38459:SF5">
    <property type="entry name" value="CELL WALL TEICHOIC ACID GLYCOSYLATION PROTEIN GTCA"/>
    <property type="match status" value="1"/>
</dbReference>
<dbReference type="Pfam" id="PF04138">
    <property type="entry name" value="GtrA_DPMS_TM"/>
    <property type="match status" value="1"/>
</dbReference>
<protein>
    <submittedName>
        <fullName evidence="8">GtrA-like protein</fullName>
    </submittedName>
</protein>
<organism evidence="8 9">
    <name type="scientific">Catonella morbi ATCC 51271</name>
    <dbReference type="NCBI Taxonomy" id="592026"/>
    <lineage>
        <taxon>Bacteria</taxon>
        <taxon>Bacillati</taxon>
        <taxon>Bacillota</taxon>
        <taxon>Clostridia</taxon>
        <taxon>Lachnospirales</taxon>
        <taxon>Lachnospiraceae</taxon>
        <taxon>Catonella</taxon>
    </lineage>
</organism>
<dbReference type="HOGENOM" id="CLU_083873_1_1_9"/>
<evidence type="ECO:0000256" key="4">
    <source>
        <dbReference type="ARBA" id="ARBA00022989"/>
    </source>
</evidence>
<evidence type="ECO:0000256" key="6">
    <source>
        <dbReference type="SAM" id="Phobius"/>
    </source>
</evidence>
<dbReference type="GO" id="GO:0005886">
    <property type="term" value="C:plasma membrane"/>
    <property type="evidence" value="ECO:0007669"/>
    <property type="project" value="TreeGrafter"/>
</dbReference>
<feature type="domain" description="GtrA/DPMS transmembrane" evidence="7">
    <location>
        <begin position="18"/>
        <end position="131"/>
    </location>
</feature>
<keyword evidence="4 6" id="KW-1133">Transmembrane helix</keyword>
<dbReference type="RefSeq" id="WP_023353834.1">
    <property type="nucleotide sequence ID" value="NZ_KI535367.1"/>
</dbReference>
<comment type="subcellular location">
    <subcellularLocation>
        <location evidence="1">Membrane</location>
        <topology evidence="1">Multi-pass membrane protein</topology>
    </subcellularLocation>
</comment>
<evidence type="ECO:0000256" key="3">
    <source>
        <dbReference type="ARBA" id="ARBA00022692"/>
    </source>
</evidence>
<gene>
    <name evidence="8" type="ORF">GCWU0000282_000952</name>
</gene>
<dbReference type="InterPro" id="IPR051401">
    <property type="entry name" value="GtrA_CellWall_Glycosyl"/>
</dbReference>
<evidence type="ECO:0000256" key="1">
    <source>
        <dbReference type="ARBA" id="ARBA00004141"/>
    </source>
</evidence>
<dbReference type="PANTHER" id="PTHR38459">
    <property type="entry name" value="PROPHAGE BACTOPRENOL-LINKED GLUCOSE TRANSLOCASE HOMOLOG"/>
    <property type="match status" value="1"/>
</dbReference>
<reference evidence="8 9" key="1">
    <citation type="submission" date="2013-06" db="EMBL/GenBank/DDBJ databases">
        <authorList>
            <person name="Weinstock G."/>
            <person name="Sodergren E."/>
            <person name="Clifton S."/>
            <person name="Fulton L."/>
            <person name="Fulton B."/>
            <person name="Courtney L."/>
            <person name="Fronick C."/>
            <person name="Harrison M."/>
            <person name="Strong C."/>
            <person name="Farmer C."/>
            <person name="Delahaunty K."/>
            <person name="Markovic C."/>
            <person name="Hall O."/>
            <person name="Minx P."/>
            <person name="Tomlinson C."/>
            <person name="Mitreva M."/>
            <person name="Nelson J."/>
            <person name="Hou S."/>
            <person name="Wollam A."/>
            <person name="Pepin K.H."/>
            <person name="Johnson M."/>
            <person name="Bhonagiri V."/>
            <person name="Nash W.E."/>
            <person name="Warren W."/>
            <person name="Chinwalla A."/>
            <person name="Mardis E.R."/>
            <person name="Wilson R.K."/>
        </authorList>
    </citation>
    <scope>NUCLEOTIDE SEQUENCE [LARGE SCALE GENOMIC DNA]</scope>
    <source>
        <strain evidence="8 9">ATCC 51271</strain>
    </source>
</reference>
<dbReference type="EMBL" id="ACIL03000007">
    <property type="protein sequence ID" value="ESL03785.1"/>
    <property type="molecule type" value="Genomic_DNA"/>
</dbReference>
<dbReference type="GO" id="GO:0000271">
    <property type="term" value="P:polysaccharide biosynthetic process"/>
    <property type="evidence" value="ECO:0007669"/>
    <property type="project" value="InterPro"/>
</dbReference>
<evidence type="ECO:0000259" key="7">
    <source>
        <dbReference type="Pfam" id="PF04138"/>
    </source>
</evidence>
<comment type="caution">
    <text evidence="8">The sequence shown here is derived from an EMBL/GenBank/DDBJ whole genome shotgun (WGS) entry which is preliminary data.</text>
</comment>
<accession>V2ZA33</accession>
<sequence length="138" mass="16024">MLKNIKDRSKKNRELIVYLVCGFLTFVVSMIAYALLSEVFKINVLVANIITWIIAVYFAFSVNRKFVFKSNGNFTSELIQFYLGRVVTLVVEQAMLYIFIIRLMFNNMAIKSIAQVVIIILNYIISKFIVFKKEKSSE</sequence>